<dbReference type="EMBL" id="SPOI01000402">
    <property type="protein sequence ID" value="TIB27777.1"/>
    <property type="molecule type" value="Genomic_DNA"/>
</dbReference>
<evidence type="ECO:0000313" key="2">
    <source>
        <dbReference type="EMBL" id="TIB27777.1"/>
    </source>
</evidence>
<evidence type="ECO:0000313" key="3">
    <source>
        <dbReference type="Proteomes" id="UP000306954"/>
    </source>
</evidence>
<organism evidence="2 4">
    <name type="scientific">Wallemia ichthyophaga</name>
    <dbReference type="NCBI Taxonomy" id="245174"/>
    <lineage>
        <taxon>Eukaryota</taxon>
        <taxon>Fungi</taxon>
        <taxon>Dikarya</taxon>
        <taxon>Basidiomycota</taxon>
        <taxon>Wallemiomycotina</taxon>
        <taxon>Wallemiomycetes</taxon>
        <taxon>Wallemiales</taxon>
        <taxon>Wallemiaceae</taxon>
        <taxon>Wallemia</taxon>
    </lineage>
</organism>
<evidence type="ECO:0000313" key="4">
    <source>
        <dbReference type="Proteomes" id="UP000310689"/>
    </source>
</evidence>
<dbReference type="OrthoDB" id="10539900at2759"/>
<accession>A0A4T0IGN9</accession>
<proteinExistence type="predicted"/>
<evidence type="ECO:0000313" key="1">
    <source>
        <dbReference type="EMBL" id="TIB07659.1"/>
    </source>
</evidence>
<sequence length="197" mass="21724">MPAATAAKIPIPIFSSSIQGFDPCTAWCPTLHLTTHSSITSSGELLVDVLQFNETIATISLKPNGRGGLGRFGYLEMQFDKEIHMMPDTGYSALSASPPRISTPYLSTAKCVGNVIRTQKEVLADFVENKEKTHPLFRSMRSKAHQNRSFINIYKDEAVNGVECFILIVCRKLFAGIGLNEKAHPPHKTSHHKSVKV</sequence>
<dbReference type="EMBL" id="SPOF01000083">
    <property type="protein sequence ID" value="TIB07659.1"/>
    <property type="molecule type" value="Genomic_DNA"/>
</dbReference>
<protein>
    <submittedName>
        <fullName evidence="2">Uncharacterized protein</fullName>
    </submittedName>
</protein>
<name>A0A4T0IGN9_WALIC</name>
<dbReference type="Proteomes" id="UP000310689">
    <property type="component" value="Unassembled WGS sequence"/>
</dbReference>
<dbReference type="AlphaFoldDB" id="A0A4T0IGN9"/>
<dbReference type="Proteomes" id="UP000306954">
    <property type="component" value="Unassembled WGS sequence"/>
</dbReference>
<reference evidence="3 4" key="1">
    <citation type="submission" date="2019-03" db="EMBL/GenBank/DDBJ databases">
        <title>Sequencing 23 genomes of Wallemia ichthyophaga.</title>
        <authorList>
            <person name="Gostincar C."/>
        </authorList>
    </citation>
    <scope>NUCLEOTIDE SEQUENCE [LARGE SCALE GENOMIC DNA]</scope>
    <source>
        <strain evidence="2 4">EXF-6200</strain>
        <strain evidence="1 3">EXF-8621</strain>
    </source>
</reference>
<gene>
    <name evidence="2" type="ORF">E3P86_04008</name>
    <name evidence="1" type="ORF">E3P90_03986</name>
</gene>
<comment type="caution">
    <text evidence="2">The sequence shown here is derived from an EMBL/GenBank/DDBJ whole genome shotgun (WGS) entry which is preliminary data.</text>
</comment>